<gene>
    <name evidence="2" type="ORF">GXP67_17760</name>
</gene>
<dbReference type="SUPFAM" id="SSF52266">
    <property type="entry name" value="SGNH hydrolase"/>
    <property type="match status" value="1"/>
</dbReference>
<dbReference type="GO" id="GO:0004622">
    <property type="term" value="F:phosphatidylcholine lysophospholipase activity"/>
    <property type="evidence" value="ECO:0007669"/>
    <property type="project" value="TreeGrafter"/>
</dbReference>
<name>A0A6C0GW73_9BACT</name>
<dbReference type="CDD" id="cd01822">
    <property type="entry name" value="Lysophospholipase_L1_like"/>
    <property type="match status" value="1"/>
</dbReference>
<dbReference type="InterPro" id="IPR013830">
    <property type="entry name" value="SGNH_hydro"/>
</dbReference>
<reference evidence="2 3" key="1">
    <citation type="submission" date="2020-01" db="EMBL/GenBank/DDBJ databases">
        <authorList>
            <person name="Kim M.K."/>
        </authorList>
    </citation>
    <scope>NUCLEOTIDE SEQUENCE [LARGE SCALE GENOMIC DNA]</scope>
    <source>
        <strain evidence="2 3">172606-1</strain>
    </source>
</reference>
<dbReference type="Gene3D" id="3.40.50.1110">
    <property type="entry name" value="SGNH hydrolase"/>
    <property type="match status" value="1"/>
</dbReference>
<dbReference type="Pfam" id="PF13472">
    <property type="entry name" value="Lipase_GDSL_2"/>
    <property type="match status" value="1"/>
</dbReference>
<feature type="domain" description="SGNH hydrolase-type esterase" evidence="1">
    <location>
        <begin position="6"/>
        <end position="178"/>
    </location>
</feature>
<dbReference type="PANTHER" id="PTHR30383">
    <property type="entry name" value="THIOESTERASE 1/PROTEASE 1/LYSOPHOSPHOLIPASE L1"/>
    <property type="match status" value="1"/>
</dbReference>
<dbReference type="EMBL" id="CP048222">
    <property type="protein sequence ID" value="QHT72064.1"/>
    <property type="molecule type" value="Genomic_DNA"/>
</dbReference>
<dbReference type="PANTHER" id="PTHR30383:SF5">
    <property type="entry name" value="SGNH HYDROLASE-TYPE ESTERASE DOMAIN-CONTAINING PROTEIN"/>
    <property type="match status" value="1"/>
</dbReference>
<dbReference type="InterPro" id="IPR036514">
    <property type="entry name" value="SGNH_hydro_sf"/>
</dbReference>
<proteinExistence type="predicted"/>
<evidence type="ECO:0000259" key="1">
    <source>
        <dbReference type="Pfam" id="PF13472"/>
    </source>
</evidence>
<dbReference type="Proteomes" id="UP000480178">
    <property type="component" value="Chromosome"/>
</dbReference>
<dbReference type="AlphaFoldDB" id="A0A6C0GW73"/>
<protein>
    <submittedName>
        <fullName evidence="2">Arylesterase</fullName>
    </submittedName>
</protein>
<evidence type="ECO:0000313" key="3">
    <source>
        <dbReference type="Proteomes" id="UP000480178"/>
    </source>
</evidence>
<dbReference type="KEGG" id="rhoz:GXP67_17760"/>
<keyword evidence="3" id="KW-1185">Reference proteome</keyword>
<dbReference type="InterPro" id="IPR051532">
    <property type="entry name" value="Ester_Hydrolysis_Enzymes"/>
</dbReference>
<accession>A0A6C0GW73</accession>
<sequence length="191" mass="20892">MKTILCFGNSLTAGYGLSSSQAYPALLQQKINAGNLPYQVINAGVNGETSAKGVQRIEQYLHQPIDVFLLELGINDLPRGIFPPQTSANLQQIIDKVRSTHPRCRMVLAGMEIPRSIIPRELSGFIAEPMIAAFHNVFVEIASRNGMAYIPFLLKGVAGNPQLNLYDRIHPNAAGQKILAENVWDVLSAVL</sequence>
<evidence type="ECO:0000313" key="2">
    <source>
        <dbReference type="EMBL" id="QHT72064.1"/>
    </source>
</evidence>
<organism evidence="2 3">
    <name type="scientific">Rhodocytophaga rosea</name>
    <dbReference type="NCBI Taxonomy" id="2704465"/>
    <lineage>
        <taxon>Bacteria</taxon>
        <taxon>Pseudomonadati</taxon>
        <taxon>Bacteroidota</taxon>
        <taxon>Cytophagia</taxon>
        <taxon>Cytophagales</taxon>
        <taxon>Rhodocytophagaceae</taxon>
        <taxon>Rhodocytophaga</taxon>
    </lineage>
</organism>